<feature type="modified residue" description="4-aspartylphosphate" evidence="9">
    <location>
        <position position="52"/>
    </location>
</feature>
<dbReference type="CDD" id="cd00009">
    <property type="entry name" value="AAA"/>
    <property type="match status" value="1"/>
</dbReference>
<keyword evidence="5" id="KW-0238">DNA-binding</keyword>
<dbReference type="Gene3D" id="1.10.10.60">
    <property type="entry name" value="Homeodomain-like"/>
    <property type="match status" value="1"/>
</dbReference>
<dbReference type="Pfam" id="PF00158">
    <property type="entry name" value="Sigma54_activat"/>
    <property type="match status" value="1"/>
</dbReference>
<name>A0AA43XL45_9CLOT</name>
<dbReference type="InterPro" id="IPR025943">
    <property type="entry name" value="Sigma_54_int_dom_ATP-bd_2"/>
</dbReference>
<dbReference type="InterPro" id="IPR009057">
    <property type="entry name" value="Homeodomain-like_sf"/>
</dbReference>
<evidence type="ECO:0000256" key="3">
    <source>
        <dbReference type="ARBA" id="ARBA00022840"/>
    </source>
</evidence>
<dbReference type="GO" id="GO:0005524">
    <property type="term" value="F:ATP binding"/>
    <property type="evidence" value="ECO:0007669"/>
    <property type="project" value="UniProtKB-KW"/>
</dbReference>
<dbReference type="SUPFAM" id="SSF52540">
    <property type="entry name" value="P-loop containing nucleoside triphosphate hydrolases"/>
    <property type="match status" value="1"/>
</dbReference>
<evidence type="ECO:0000259" key="10">
    <source>
        <dbReference type="PROSITE" id="PS50045"/>
    </source>
</evidence>
<dbReference type="Gene3D" id="3.40.50.300">
    <property type="entry name" value="P-loop containing nucleotide triphosphate hydrolases"/>
    <property type="match status" value="1"/>
</dbReference>
<keyword evidence="3" id="KW-0067">ATP-binding</keyword>
<evidence type="ECO:0000256" key="4">
    <source>
        <dbReference type="ARBA" id="ARBA00023015"/>
    </source>
</evidence>
<dbReference type="FunFam" id="3.40.50.300:FF:000006">
    <property type="entry name" value="DNA-binding transcriptional regulator NtrC"/>
    <property type="match status" value="1"/>
</dbReference>
<dbReference type="InterPro" id="IPR001789">
    <property type="entry name" value="Sig_transdc_resp-reg_receiver"/>
</dbReference>
<protein>
    <recommendedName>
        <fullName evidence="1">Stage 0 sporulation protein A homolog</fullName>
    </recommendedName>
</protein>
<keyword evidence="6" id="KW-0010">Activator</keyword>
<evidence type="ECO:0000256" key="7">
    <source>
        <dbReference type="ARBA" id="ARBA00023163"/>
    </source>
</evidence>
<organism evidence="12 13">
    <name type="scientific">Isachenkonia alkalipeptolytica</name>
    <dbReference type="NCBI Taxonomy" id="2565777"/>
    <lineage>
        <taxon>Bacteria</taxon>
        <taxon>Bacillati</taxon>
        <taxon>Bacillota</taxon>
        <taxon>Clostridia</taxon>
        <taxon>Eubacteriales</taxon>
        <taxon>Clostridiaceae</taxon>
        <taxon>Isachenkonia</taxon>
    </lineage>
</organism>
<dbReference type="GO" id="GO:0043565">
    <property type="term" value="F:sequence-specific DNA binding"/>
    <property type="evidence" value="ECO:0007669"/>
    <property type="project" value="InterPro"/>
</dbReference>
<comment type="function">
    <text evidence="8">May play the central regulatory role in sporulation. It may be an element of the effector pathway responsible for the activation of sporulation genes in response to nutritional stress. Spo0A may act in concert with spo0H (a sigma factor) to control the expression of some genes that are critical to the sporulation process.</text>
</comment>
<dbReference type="SMART" id="SM00448">
    <property type="entry name" value="REC"/>
    <property type="match status" value="1"/>
</dbReference>
<dbReference type="AlphaFoldDB" id="A0AA43XL45"/>
<keyword evidence="7" id="KW-0804">Transcription</keyword>
<dbReference type="InterPro" id="IPR011006">
    <property type="entry name" value="CheY-like_superfamily"/>
</dbReference>
<dbReference type="SUPFAM" id="SSF52172">
    <property type="entry name" value="CheY-like"/>
    <property type="match status" value="1"/>
</dbReference>
<gene>
    <name evidence="12" type="ORF">ISALK_09995</name>
</gene>
<dbReference type="PROSITE" id="PS50045">
    <property type="entry name" value="SIGMA54_INTERACT_4"/>
    <property type="match status" value="1"/>
</dbReference>
<dbReference type="InterPro" id="IPR058031">
    <property type="entry name" value="AAA_lid_NorR"/>
</dbReference>
<dbReference type="Pfam" id="PF25601">
    <property type="entry name" value="AAA_lid_14"/>
    <property type="match status" value="1"/>
</dbReference>
<dbReference type="Pfam" id="PF02954">
    <property type="entry name" value="HTH_8"/>
    <property type="match status" value="1"/>
</dbReference>
<dbReference type="PANTHER" id="PTHR32071:SF113">
    <property type="entry name" value="ALGINATE BIOSYNTHESIS TRANSCRIPTIONAL REGULATORY PROTEIN ALGB"/>
    <property type="match status" value="1"/>
</dbReference>
<dbReference type="PROSITE" id="PS00688">
    <property type="entry name" value="SIGMA54_INTERACT_3"/>
    <property type="match status" value="1"/>
</dbReference>
<comment type="caution">
    <text evidence="12">The sequence shown here is derived from an EMBL/GenBank/DDBJ whole genome shotgun (WGS) entry which is preliminary data.</text>
</comment>
<dbReference type="GO" id="GO:0000160">
    <property type="term" value="P:phosphorelay signal transduction system"/>
    <property type="evidence" value="ECO:0007669"/>
    <property type="project" value="InterPro"/>
</dbReference>
<evidence type="ECO:0000313" key="13">
    <source>
        <dbReference type="Proteomes" id="UP000449710"/>
    </source>
</evidence>
<dbReference type="SMART" id="SM00382">
    <property type="entry name" value="AAA"/>
    <property type="match status" value="1"/>
</dbReference>
<feature type="domain" description="Sigma-54 factor interaction" evidence="10">
    <location>
        <begin position="145"/>
        <end position="374"/>
    </location>
</feature>
<evidence type="ECO:0000256" key="9">
    <source>
        <dbReference type="PROSITE-ProRule" id="PRU00169"/>
    </source>
</evidence>
<dbReference type="Gene3D" id="1.10.8.60">
    <property type="match status" value="1"/>
</dbReference>
<proteinExistence type="predicted"/>
<evidence type="ECO:0000256" key="2">
    <source>
        <dbReference type="ARBA" id="ARBA00022741"/>
    </source>
</evidence>
<evidence type="ECO:0000256" key="6">
    <source>
        <dbReference type="ARBA" id="ARBA00023159"/>
    </source>
</evidence>
<dbReference type="InterPro" id="IPR002197">
    <property type="entry name" value="HTH_Fis"/>
</dbReference>
<evidence type="ECO:0000256" key="8">
    <source>
        <dbReference type="ARBA" id="ARBA00024867"/>
    </source>
</evidence>
<reference evidence="12 13" key="1">
    <citation type="submission" date="2019-04" db="EMBL/GenBank/DDBJ databases">
        <title>Isachenkonia alkalipeptolytica gen. nov. sp. nov. a new anaerobic, alkiliphilic organothrophic bacterium capable to reduce synthesized ferrihydrite isolated from a soda lake.</title>
        <authorList>
            <person name="Toshchakov S.V."/>
            <person name="Zavarzina D.G."/>
            <person name="Zhilina T.N."/>
            <person name="Kostrikina N.A."/>
            <person name="Kublanov I.V."/>
        </authorList>
    </citation>
    <scope>NUCLEOTIDE SEQUENCE [LARGE SCALE GENOMIC DNA]</scope>
    <source>
        <strain evidence="12 13">Z-1701</strain>
    </source>
</reference>
<dbReference type="InterPro" id="IPR025944">
    <property type="entry name" value="Sigma_54_int_dom_CS"/>
</dbReference>
<evidence type="ECO:0000259" key="11">
    <source>
        <dbReference type="PROSITE" id="PS50110"/>
    </source>
</evidence>
<sequence>MHKILIVDDEKNMRWAIKRAFKNQPYEFLEAADGKEGVAVFEKEQPDMVLLDLKMPKIDGLTALEKMKALEKEMEKEVPVVMITAHGTAESAVEAMKLGALDYISKPFDVEELRIILRKALEYKGLQDKLNYLEEALELKQGKPIIGKSEKMNNVYKMVNQVAKTDATVLILGGSGTGKEIIADTIHRNSGRSQGPYIKVNCGAIPENLLESELFGHEKGAFTGAVKRKIGKFQRAEGGTIFLDEIGELSLPMQVKILRVLQEREVEPVGGSETYTVDTRIITATNQNLHEKVKTQEFREDLYYRLNVFPIELPALRERKEDIPLLAEHFLQKYQQELGKKDVKISDEALEALMDYDWPGNIRELENIVERTLIISSTPVIKKKDLPQGLISYGPSATSDSHRPGETSFQLPEDGINLDALEKDLILQALERTEYNQTRAAKLLGISRHTLLYRMEKYDLKK</sequence>
<evidence type="ECO:0000256" key="1">
    <source>
        <dbReference type="ARBA" id="ARBA00018672"/>
    </source>
</evidence>
<dbReference type="Pfam" id="PF00072">
    <property type="entry name" value="Response_reg"/>
    <property type="match status" value="1"/>
</dbReference>
<dbReference type="PROSITE" id="PS00676">
    <property type="entry name" value="SIGMA54_INTERACT_2"/>
    <property type="match status" value="1"/>
</dbReference>
<feature type="domain" description="Response regulatory" evidence="11">
    <location>
        <begin position="3"/>
        <end position="121"/>
    </location>
</feature>
<evidence type="ECO:0000256" key="5">
    <source>
        <dbReference type="ARBA" id="ARBA00023125"/>
    </source>
</evidence>
<dbReference type="Gene3D" id="3.40.50.2300">
    <property type="match status" value="1"/>
</dbReference>
<accession>A0AA43XL45</accession>
<dbReference type="InterPro" id="IPR027417">
    <property type="entry name" value="P-loop_NTPase"/>
</dbReference>
<dbReference type="GO" id="GO:0006355">
    <property type="term" value="P:regulation of DNA-templated transcription"/>
    <property type="evidence" value="ECO:0007669"/>
    <property type="project" value="InterPro"/>
</dbReference>
<dbReference type="PRINTS" id="PR01590">
    <property type="entry name" value="HTHFIS"/>
</dbReference>
<evidence type="ECO:0000313" key="12">
    <source>
        <dbReference type="EMBL" id="NBG88833.1"/>
    </source>
</evidence>
<dbReference type="RefSeq" id="WP_160721868.1">
    <property type="nucleotide sequence ID" value="NZ_SUMG01000012.1"/>
</dbReference>
<dbReference type="Proteomes" id="UP000449710">
    <property type="component" value="Unassembled WGS sequence"/>
</dbReference>
<dbReference type="InterPro" id="IPR003593">
    <property type="entry name" value="AAA+_ATPase"/>
</dbReference>
<keyword evidence="4" id="KW-0805">Transcription regulation</keyword>
<dbReference type="PROSITE" id="PS50110">
    <property type="entry name" value="RESPONSE_REGULATORY"/>
    <property type="match status" value="1"/>
</dbReference>
<dbReference type="InterPro" id="IPR002078">
    <property type="entry name" value="Sigma_54_int"/>
</dbReference>
<keyword evidence="2" id="KW-0547">Nucleotide-binding</keyword>
<dbReference type="EMBL" id="SUMG01000012">
    <property type="protein sequence ID" value="NBG88833.1"/>
    <property type="molecule type" value="Genomic_DNA"/>
</dbReference>
<keyword evidence="13" id="KW-1185">Reference proteome</keyword>
<dbReference type="SUPFAM" id="SSF46689">
    <property type="entry name" value="Homeodomain-like"/>
    <property type="match status" value="1"/>
</dbReference>
<dbReference type="FunFam" id="1.10.8.60:FF:000014">
    <property type="entry name" value="DNA-binding transcriptional regulator NtrC"/>
    <property type="match status" value="1"/>
</dbReference>
<dbReference type="PANTHER" id="PTHR32071">
    <property type="entry name" value="TRANSCRIPTIONAL REGULATORY PROTEIN"/>
    <property type="match status" value="1"/>
</dbReference>
<keyword evidence="9" id="KW-0597">Phosphoprotein</keyword>